<dbReference type="InterPro" id="IPR005543">
    <property type="entry name" value="PASTA_dom"/>
</dbReference>
<dbReference type="RefSeq" id="WP_166321699.1">
    <property type="nucleotide sequence ID" value="NZ_CP049934.1"/>
</dbReference>
<dbReference type="Gene3D" id="3.30.10.20">
    <property type="match status" value="2"/>
</dbReference>
<dbReference type="InterPro" id="IPR011009">
    <property type="entry name" value="Kinase-like_dom_sf"/>
</dbReference>
<dbReference type="AlphaFoldDB" id="A0A6G8FG84"/>
<keyword evidence="4 9" id="KW-0547">Nucleotide-binding</keyword>
<evidence type="ECO:0000256" key="5">
    <source>
        <dbReference type="ARBA" id="ARBA00022777"/>
    </source>
</evidence>
<dbReference type="PROSITE" id="PS50011">
    <property type="entry name" value="PROTEIN_KINASE_DOM"/>
    <property type="match status" value="1"/>
</dbReference>
<dbReference type="InterPro" id="IPR017441">
    <property type="entry name" value="Protein_kinase_ATP_BS"/>
</dbReference>
<dbReference type="InterPro" id="IPR000719">
    <property type="entry name" value="Prot_kinase_dom"/>
</dbReference>
<dbReference type="Pfam" id="PF03793">
    <property type="entry name" value="PASTA"/>
    <property type="match status" value="2"/>
</dbReference>
<dbReference type="SUPFAM" id="SSF56112">
    <property type="entry name" value="Protein kinase-like (PK-like)"/>
    <property type="match status" value="1"/>
</dbReference>
<dbReference type="GO" id="GO:0005524">
    <property type="term" value="F:ATP binding"/>
    <property type="evidence" value="ECO:0007669"/>
    <property type="project" value="UniProtKB-UniRule"/>
</dbReference>
<dbReference type="KEGG" id="lins:G7067_02445"/>
<feature type="domain" description="PASTA" evidence="12">
    <location>
        <begin position="440"/>
        <end position="507"/>
    </location>
</feature>
<comment type="catalytic activity">
    <reaction evidence="7">
        <text>L-threonyl-[protein] + ATP = O-phospho-L-threonyl-[protein] + ADP + H(+)</text>
        <dbReference type="Rhea" id="RHEA:46608"/>
        <dbReference type="Rhea" id="RHEA-COMP:11060"/>
        <dbReference type="Rhea" id="RHEA-COMP:11605"/>
        <dbReference type="ChEBI" id="CHEBI:15378"/>
        <dbReference type="ChEBI" id="CHEBI:30013"/>
        <dbReference type="ChEBI" id="CHEBI:30616"/>
        <dbReference type="ChEBI" id="CHEBI:61977"/>
        <dbReference type="ChEBI" id="CHEBI:456216"/>
        <dbReference type="EC" id="2.7.11.1"/>
    </reaction>
</comment>
<keyword evidence="10" id="KW-0472">Membrane</keyword>
<dbReference type="GO" id="GO:0004674">
    <property type="term" value="F:protein serine/threonine kinase activity"/>
    <property type="evidence" value="ECO:0007669"/>
    <property type="project" value="UniProtKB-KW"/>
</dbReference>
<keyword evidence="5 13" id="KW-0418">Kinase</keyword>
<evidence type="ECO:0000313" key="13">
    <source>
        <dbReference type="EMBL" id="QIM15526.1"/>
    </source>
</evidence>
<organism evidence="13 14">
    <name type="scientific">Leucobacter insecticola</name>
    <dbReference type="NCBI Taxonomy" id="2714934"/>
    <lineage>
        <taxon>Bacteria</taxon>
        <taxon>Bacillati</taxon>
        <taxon>Actinomycetota</taxon>
        <taxon>Actinomycetes</taxon>
        <taxon>Micrococcales</taxon>
        <taxon>Microbacteriaceae</taxon>
        <taxon>Leucobacter</taxon>
    </lineage>
</organism>
<dbReference type="CDD" id="cd06577">
    <property type="entry name" value="PASTA_pknB"/>
    <property type="match status" value="3"/>
</dbReference>
<dbReference type="PANTHER" id="PTHR43289">
    <property type="entry name" value="MITOGEN-ACTIVATED PROTEIN KINASE KINASE KINASE 20-RELATED"/>
    <property type="match status" value="1"/>
</dbReference>
<dbReference type="CDD" id="cd14014">
    <property type="entry name" value="STKc_PknB_like"/>
    <property type="match status" value="1"/>
</dbReference>
<gene>
    <name evidence="13" type="primary">pknB</name>
    <name evidence="13" type="ORF">G7067_02445</name>
</gene>
<dbReference type="NCBIfam" id="NF033483">
    <property type="entry name" value="PknB_PASTA_kin"/>
    <property type="match status" value="1"/>
</dbReference>
<dbReference type="GO" id="GO:0045717">
    <property type="term" value="P:negative regulation of fatty acid biosynthetic process"/>
    <property type="evidence" value="ECO:0007669"/>
    <property type="project" value="UniProtKB-ARBA"/>
</dbReference>
<evidence type="ECO:0000256" key="8">
    <source>
        <dbReference type="ARBA" id="ARBA00048679"/>
    </source>
</evidence>
<evidence type="ECO:0000259" key="11">
    <source>
        <dbReference type="PROSITE" id="PS50011"/>
    </source>
</evidence>
<name>A0A6G8FG84_9MICO</name>
<dbReference type="Gene3D" id="1.10.510.10">
    <property type="entry name" value="Transferase(Phosphotransferase) domain 1"/>
    <property type="match status" value="1"/>
</dbReference>
<dbReference type="Gene3D" id="3.30.200.20">
    <property type="entry name" value="Phosphorylase Kinase, domain 1"/>
    <property type="match status" value="1"/>
</dbReference>
<reference evidence="13 14" key="1">
    <citation type="submission" date="2020-03" db="EMBL/GenBank/DDBJ databases">
        <title>Leucobacter sp. nov., isolated from beetles.</title>
        <authorList>
            <person name="Hyun D.-W."/>
            <person name="Bae J.-W."/>
        </authorList>
    </citation>
    <scope>NUCLEOTIDE SEQUENCE [LARGE SCALE GENOMIC DNA]</scope>
    <source>
        <strain evidence="13 14">HDW9B</strain>
    </source>
</reference>
<dbReference type="SMART" id="SM00220">
    <property type="entry name" value="S_TKc"/>
    <property type="match status" value="1"/>
</dbReference>
<dbReference type="Pfam" id="PF00069">
    <property type="entry name" value="Pkinase"/>
    <property type="match status" value="1"/>
</dbReference>
<feature type="domain" description="Protein kinase" evidence="11">
    <location>
        <begin position="24"/>
        <end position="300"/>
    </location>
</feature>
<accession>A0A6G8FG84</accession>
<dbReference type="FunFam" id="3.30.200.20:FF:000035">
    <property type="entry name" value="Serine/threonine protein kinase Stk1"/>
    <property type="match status" value="1"/>
</dbReference>
<keyword evidence="6 9" id="KW-0067">ATP-binding</keyword>
<evidence type="ECO:0000256" key="4">
    <source>
        <dbReference type="ARBA" id="ARBA00022741"/>
    </source>
</evidence>
<dbReference type="PROSITE" id="PS00107">
    <property type="entry name" value="PROTEIN_KINASE_ATP"/>
    <property type="match status" value="1"/>
</dbReference>
<evidence type="ECO:0000256" key="3">
    <source>
        <dbReference type="ARBA" id="ARBA00022679"/>
    </source>
</evidence>
<keyword evidence="3" id="KW-0808">Transferase</keyword>
<dbReference type="SMART" id="SM00740">
    <property type="entry name" value="PASTA"/>
    <property type="match status" value="2"/>
</dbReference>
<evidence type="ECO:0000256" key="1">
    <source>
        <dbReference type="ARBA" id="ARBA00012513"/>
    </source>
</evidence>
<evidence type="ECO:0000259" key="12">
    <source>
        <dbReference type="PROSITE" id="PS51178"/>
    </source>
</evidence>
<keyword evidence="2" id="KW-0723">Serine/threonine-protein kinase</keyword>
<dbReference type="Proteomes" id="UP000501387">
    <property type="component" value="Chromosome"/>
</dbReference>
<keyword evidence="10" id="KW-1133">Transmembrane helix</keyword>
<dbReference type="PROSITE" id="PS00108">
    <property type="entry name" value="PROTEIN_KINASE_ST"/>
    <property type="match status" value="1"/>
</dbReference>
<evidence type="ECO:0000256" key="2">
    <source>
        <dbReference type="ARBA" id="ARBA00022527"/>
    </source>
</evidence>
<evidence type="ECO:0000313" key="14">
    <source>
        <dbReference type="Proteomes" id="UP000501387"/>
    </source>
</evidence>
<evidence type="ECO:0000256" key="9">
    <source>
        <dbReference type="PROSITE-ProRule" id="PRU10141"/>
    </source>
</evidence>
<dbReference type="EMBL" id="CP049934">
    <property type="protein sequence ID" value="QIM15526.1"/>
    <property type="molecule type" value="Genomic_DNA"/>
</dbReference>
<feature type="binding site" evidence="9">
    <location>
        <position position="53"/>
    </location>
    <ligand>
        <name>ATP</name>
        <dbReference type="ChEBI" id="CHEBI:30616"/>
    </ligand>
</feature>
<proteinExistence type="predicted"/>
<keyword evidence="14" id="KW-1185">Reference proteome</keyword>
<evidence type="ECO:0000256" key="10">
    <source>
        <dbReference type="SAM" id="Phobius"/>
    </source>
</evidence>
<evidence type="ECO:0000256" key="6">
    <source>
        <dbReference type="ARBA" id="ARBA00022840"/>
    </source>
</evidence>
<feature type="domain" description="PASTA" evidence="12">
    <location>
        <begin position="374"/>
        <end position="439"/>
    </location>
</feature>
<dbReference type="PROSITE" id="PS51178">
    <property type="entry name" value="PASTA"/>
    <property type="match status" value="2"/>
</dbReference>
<dbReference type="InterPro" id="IPR008271">
    <property type="entry name" value="Ser/Thr_kinase_AS"/>
</dbReference>
<comment type="catalytic activity">
    <reaction evidence="8">
        <text>L-seryl-[protein] + ATP = O-phospho-L-seryl-[protein] + ADP + H(+)</text>
        <dbReference type="Rhea" id="RHEA:17989"/>
        <dbReference type="Rhea" id="RHEA-COMP:9863"/>
        <dbReference type="Rhea" id="RHEA-COMP:11604"/>
        <dbReference type="ChEBI" id="CHEBI:15378"/>
        <dbReference type="ChEBI" id="CHEBI:29999"/>
        <dbReference type="ChEBI" id="CHEBI:30616"/>
        <dbReference type="ChEBI" id="CHEBI:83421"/>
        <dbReference type="ChEBI" id="CHEBI:456216"/>
        <dbReference type="EC" id="2.7.11.1"/>
    </reaction>
</comment>
<dbReference type="EC" id="2.7.11.1" evidence="1"/>
<sequence length="576" mass="62015">MSTEEVTMPGTSDGEEQRILAGRYAIGEFIGQGGMATVYRGTDTKLGRQVAIKVMKADLAGDDQFRSRFRQEAQSASRMAHPTVVRVFDAGDDLIQTAEGPKRLPFIVMEYVEGQNLRQLLSEGSLSQTEACRVVDSVLTALEYSHRAGIVHRDIKPANIMVTKSGQVKVMDFGIARAVSETSSTLQQTTAILGTAAYFSPEQAKGESIDARTDLYSTAVLLYELLTGDVPFRGDTAVAVAYQHVSERPKPPSERKKDVPPELDRVVLYGLAKDRARRFQSASEFREALRLASNGEMPKLSLQTQQDTVLFSGGEEVSESDLALRQLAEGGGGSRTQSRPPVMWTWAAILTIGAVIIAVIFWLVTLAPKQFLPDTARELPSLVDMERSEAIAALQGLDLTPLTIEQTHETVPSGKVISTDPEAGTVLEPGDRVTLYISTGPESAKVPEIGRMSIQEYTDRIEDLGLTVSLVTKVDNPIEPEGRVLSVSPEAGTLLESGEGVEITVSSGHIVVPDVVGQPQEVARTMLDGLGLKINFNPQTVAATGCVVQGGYPIISQSIAGQQPQAATLDLAYCSG</sequence>
<feature type="transmembrane region" description="Helical" evidence="10">
    <location>
        <begin position="343"/>
        <end position="367"/>
    </location>
</feature>
<dbReference type="FunFam" id="1.10.510.10:FF:000021">
    <property type="entry name" value="Serine/threonine protein kinase"/>
    <property type="match status" value="1"/>
</dbReference>
<protein>
    <recommendedName>
        <fullName evidence="1">non-specific serine/threonine protein kinase</fullName>
        <ecNumber evidence="1">2.7.11.1</ecNumber>
    </recommendedName>
</protein>
<keyword evidence="10" id="KW-0812">Transmembrane</keyword>
<dbReference type="PANTHER" id="PTHR43289:SF34">
    <property type="entry name" value="SERINE_THREONINE-PROTEIN KINASE YBDM-RELATED"/>
    <property type="match status" value="1"/>
</dbReference>
<evidence type="ECO:0000256" key="7">
    <source>
        <dbReference type="ARBA" id="ARBA00047899"/>
    </source>
</evidence>